<feature type="domain" description="GGDEF" evidence="3">
    <location>
        <begin position="3"/>
        <end position="60"/>
    </location>
</feature>
<dbReference type="PANTHER" id="PTHR45138">
    <property type="entry name" value="REGULATORY COMPONENTS OF SENSORY TRANSDUCTION SYSTEM"/>
    <property type="match status" value="1"/>
</dbReference>
<dbReference type="EC" id="2.7.7.65" evidence="1"/>
<comment type="caution">
    <text evidence="4">The sequence shown here is derived from an EMBL/GenBank/DDBJ whole genome shotgun (WGS) entry which is preliminary data.</text>
</comment>
<evidence type="ECO:0000259" key="3">
    <source>
        <dbReference type="Pfam" id="PF00990"/>
    </source>
</evidence>
<comment type="catalytic activity">
    <reaction evidence="2">
        <text>2 GTP = 3',3'-c-di-GMP + 2 diphosphate</text>
        <dbReference type="Rhea" id="RHEA:24898"/>
        <dbReference type="ChEBI" id="CHEBI:33019"/>
        <dbReference type="ChEBI" id="CHEBI:37565"/>
        <dbReference type="ChEBI" id="CHEBI:58805"/>
        <dbReference type="EC" id="2.7.7.65"/>
    </reaction>
</comment>
<evidence type="ECO:0000256" key="1">
    <source>
        <dbReference type="ARBA" id="ARBA00012528"/>
    </source>
</evidence>
<gene>
    <name evidence="4" type="ORF">ACFQQA_18000</name>
</gene>
<evidence type="ECO:0000256" key="2">
    <source>
        <dbReference type="ARBA" id="ARBA00034247"/>
    </source>
</evidence>
<evidence type="ECO:0000313" key="5">
    <source>
        <dbReference type="Proteomes" id="UP001596506"/>
    </source>
</evidence>
<dbReference type="RefSeq" id="WP_100690011.1">
    <property type="nucleotide sequence ID" value="NZ_JBHTBD010000014.1"/>
</dbReference>
<sequence length="72" mass="8186">MPARTDPLTSIANIQSFRAGLERSIKRLSRYDQHFTLISIDLENFKPINDDYGHAEGAKCSKSWGYSQVRPS</sequence>
<dbReference type="SUPFAM" id="SSF55073">
    <property type="entry name" value="Nucleotide cyclase"/>
    <property type="match status" value="1"/>
</dbReference>
<dbReference type="InterPro" id="IPR000160">
    <property type="entry name" value="GGDEF_dom"/>
</dbReference>
<name>A0ABW2IZR3_9GAMM</name>
<dbReference type="Pfam" id="PF00990">
    <property type="entry name" value="GGDEF"/>
    <property type="match status" value="1"/>
</dbReference>
<organism evidence="4 5">
    <name type="scientific">Marinobacter aromaticivorans</name>
    <dbReference type="NCBI Taxonomy" id="1494078"/>
    <lineage>
        <taxon>Bacteria</taxon>
        <taxon>Pseudomonadati</taxon>
        <taxon>Pseudomonadota</taxon>
        <taxon>Gammaproteobacteria</taxon>
        <taxon>Pseudomonadales</taxon>
        <taxon>Marinobacteraceae</taxon>
        <taxon>Marinobacter</taxon>
    </lineage>
</organism>
<evidence type="ECO:0000313" key="4">
    <source>
        <dbReference type="EMBL" id="MFC7296614.1"/>
    </source>
</evidence>
<dbReference type="InterPro" id="IPR029787">
    <property type="entry name" value="Nucleotide_cyclase"/>
</dbReference>
<dbReference type="Gene3D" id="3.30.70.270">
    <property type="match status" value="1"/>
</dbReference>
<dbReference type="InterPro" id="IPR043128">
    <property type="entry name" value="Rev_trsase/Diguanyl_cyclase"/>
</dbReference>
<dbReference type="InterPro" id="IPR050469">
    <property type="entry name" value="Diguanylate_Cyclase"/>
</dbReference>
<protein>
    <recommendedName>
        <fullName evidence="1">diguanylate cyclase</fullName>
        <ecNumber evidence="1">2.7.7.65</ecNumber>
    </recommendedName>
</protein>
<accession>A0ABW2IZR3</accession>
<dbReference type="EMBL" id="JBHTBD010000014">
    <property type="protein sequence ID" value="MFC7296614.1"/>
    <property type="molecule type" value="Genomic_DNA"/>
</dbReference>
<proteinExistence type="predicted"/>
<dbReference type="NCBIfam" id="TIGR00254">
    <property type="entry name" value="GGDEF"/>
    <property type="match status" value="1"/>
</dbReference>
<reference evidence="5" key="1">
    <citation type="journal article" date="2019" name="Int. J. Syst. Evol. Microbiol.">
        <title>The Global Catalogue of Microorganisms (GCM) 10K type strain sequencing project: providing services to taxonomists for standard genome sequencing and annotation.</title>
        <authorList>
            <consortium name="The Broad Institute Genomics Platform"/>
            <consortium name="The Broad Institute Genome Sequencing Center for Infectious Disease"/>
            <person name="Wu L."/>
            <person name="Ma J."/>
        </authorList>
    </citation>
    <scope>NUCLEOTIDE SEQUENCE [LARGE SCALE GENOMIC DNA]</scope>
    <source>
        <strain evidence="5">CCUG 60559</strain>
    </source>
</reference>
<dbReference type="PANTHER" id="PTHR45138:SF9">
    <property type="entry name" value="DIGUANYLATE CYCLASE DGCM-RELATED"/>
    <property type="match status" value="1"/>
</dbReference>
<dbReference type="Proteomes" id="UP001596506">
    <property type="component" value="Unassembled WGS sequence"/>
</dbReference>
<keyword evidence="5" id="KW-1185">Reference proteome</keyword>